<gene>
    <name evidence="2" type="ORF">PDMSB3_0013</name>
</gene>
<dbReference type="Proteomes" id="UP000325811">
    <property type="component" value="Plasmid pII"/>
</dbReference>
<dbReference type="AlphaFoldDB" id="A0A5Q4ZI94"/>
<feature type="region of interest" description="Disordered" evidence="1">
    <location>
        <begin position="85"/>
        <end position="110"/>
    </location>
</feature>
<keyword evidence="3" id="KW-1185">Reference proteome</keyword>
<protein>
    <submittedName>
        <fullName evidence="2">Uncharacterized protein</fullName>
    </submittedName>
</protein>
<evidence type="ECO:0000256" key="1">
    <source>
        <dbReference type="SAM" id="MobiDB-lite"/>
    </source>
</evidence>
<name>A0A5Q4ZI94_9BURK</name>
<accession>A0A5Q4ZI94</accession>
<reference evidence="2 3" key="1">
    <citation type="submission" date="2019-08" db="EMBL/GenBank/DDBJ databases">
        <authorList>
            <person name="Herpell B J."/>
        </authorList>
    </citation>
    <scope>NUCLEOTIDE SEQUENCE [LARGE SCALE GENOMIC DNA]</scope>
    <source>
        <strain evidence="3">Msb3</strain>
        <plasmid evidence="2 3">pII</plasmid>
    </source>
</reference>
<organism evidence="2 3">
    <name type="scientific">Paraburkholderia dioscoreae</name>
    <dbReference type="NCBI Taxonomy" id="2604047"/>
    <lineage>
        <taxon>Bacteria</taxon>
        <taxon>Pseudomonadati</taxon>
        <taxon>Pseudomonadota</taxon>
        <taxon>Betaproteobacteria</taxon>
        <taxon>Burkholderiales</taxon>
        <taxon>Burkholderiaceae</taxon>
        <taxon>Paraburkholderia</taxon>
    </lineage>
</organism>
<evidence type="ECO:0000313" key="2">
    <source>
        <dbReference type="EMBL" id="VVD31137.1"/>
    </source>
</evidence>
<feature type="compositionally biased region" description="Basic and acidic residues" evidence="1">
    <location>
        <begin position="94"/>
        <end position="110"/>
    </location>
</feature>
<dbReference type="EMBL" id="LR699556">
    <property type="protein sequence ID" value="VVD31137.1"/>
    <property type="molecule type" value="Genomic_DNA"/>
</dbReference>
<dbReference type="KEGG" id="pdio:PDMSB3_0013.3"/>
<geneLocation type="plasmid" evidence="2 3">
    <name>pII</name>
</geneLocation>
<keyword evidence="2" id="KW-0614">Plasmid</keyword>
<evidence type="ECO:0000313" key="3">
    <source>
        <dbReference type="Proteomes" id="UP000325811"/>
    </source>
</evidence>
<sequence length="110" mass="11892">MSGQMNLMEGAENTDSLSFATVKDWQIDATSQHVAMRLSVEGASEVSIAAGEHGFLLAPEQARQIIRDLSAAVLAMDVKMLAGREDANDSNANLREEADSDRYDETVFAS</sequence>
<proteinExistence type="predicted"/>